<dbReference type="Gene3D" id="1.25.40.10">
    <property type="entry name" value="Tetratricopeptide repeat domain"/>
    <property type="match status" value="1"/>
</dbReference>
<evidence type="ECO:0000313" key="3">
    <source>
        <dbReference type="Proteomes" id="UP000663829"/>
    </source>
</evidence>
<name>A0A815C0I6_9BILA</name>
<evidence type="ECO:0000313" key="2">
    <source>
        <dbReference type="EMBL" id="CAF4075261.1"/>
    </source>
</evidence>
<comment type="caution">
    <text evidence="1">The sequence shown here is derived from an EMBL/GenBank/DDBJ whole genome shotgun (WGS) entry which is preliminary data.</text>
</comment>
<gene>
    <name evidence="1" type="ORF">GPM918_LOCUS27529</name>
    <name evidence="2" type="ORF">SRO942_LOCUS27866</name>
</gene>
<keyword evidence="3" id="KW-1185">Reference proteome</keyword>
<dbReference type="AlphaFoldDB" id="A0A815C0I6"/>
<dbReference type="EMBL" id="CAJOBC010027589">
    <property type="protein sequence ID" value="CAF4075261.1"/>
    <property type="molecule type" value="Genomic_DNA"/>
</dbReference>
<evidence type="ECO:0000313" key="1">
    <source>
        <dbReference type="EMBL" id="CAF1280370.1"/>
    </source>
</evidence>
<dbReference type="Proteomes" id="UP000681722">
    <property type="component" value="Unassembled WGS sequence"/>
</dbReference>
<feature type="non-terminal residue" evidence="1">
    <location>
        <position position="182"/>
    </location>
</feature>
<accession>A0A815C0I6</accession>
<dbReference type="EMBL" id="CAJNOQ010011588">
    <property type="protein sequence ID" value="CAF1280370.1"/>
    <property type="molecule type" value="Genomic_DNA"/>
</dbReference>
<proteinExistence type="predicted"/>
<sequence>DLRESDTRLLVFGSKWGIEYLSEVDTWHMDVSIKLLNNLMKELNSMKNDDYNLLTLGNFLLDSGQYKTAENYYQIFLDGLLLSSTIVDSNINKLKAIFYNNMAVCRYEQNDYNIALKYYNEYIEIWKSNNVNYDNNDKNHLYKSYIEKSGKKLKQQIIIKLLLNKNYSSSLKIVNYHNIISL</sequence>
<dbReference type="Proteomes" id="UP000663829">
    <property type="component" value="Unassembled WGS sequence"/>
</dbReference>
<reference evidence="1" key="1">
    <citation type="submission" date="2021-02" db="EMBL/GenBank/DDBJ databases">
        <authorList>
            <person name="Nowell W R."/>
        </authorList>
    </citation>
    <scope>NUCLEOTIDE SEQUENCE</scope>
</reference>
<dbReference type="SUPFAM" id="SSF48452">
    <property type="entry name" value="TPR-like"/>
    <property type="match status" value="1"/>
</dbReference>
<organism evidence="1 3">
    <name type="scientific">Didymodactylos carnosus</name>
    <dbReference type="NCBI Taxonomy" id="1234261"/>
    <lineage>
        <taxon>Eukaryota</taxon>
        <taxon>Metazoa</taxon>
        <taxon>Spiralia</taxon>
        <taxon>Gnathifera</taxon>
        <taxon>Rotifera</taxon>
        <taxon>Eurotatoria</taxon>
        <taxon>Bdelloidea</taxon>
        <taxon>Philodinida</taxon>
        <taxon>Philodinidae</taxon>
        <taxon>Didymodactylos</taxon>
    </lineage>
</organism>
<protein>
    <submittedName>
        <fullName evidence="1">Uncharacterized protein</fullName>
    </submittedName>
</protein>
<dbReference type="InterPro" id="IPR011990">
    <property type="entry name" value="TPR-like_helical_dom_sf"/>
</dbReference>